<evidence type="ECO:0008006" key="2">
    <source>
        <dbReference type="Google" id="ProtNLM"/>
    </source>
</evidence>
<reference evidence="1" key="1">
    <citation type="journal article" date="2014" name="Front. Microbiol.">
        <title>High frequency of phylogenetically diverse reductive dehalogenase-homologous genes in deep subseafloor sedimentary metagenomes.</title>
        <authorList>
            <person name="Kawai M."/>
            <person name="Futagami T."/>
            <person name="Toyoda A."/>
            <person name="Takaki Y."/>
            <person name="Nishi S."/>
            <person name="Hori S."/>
            <person name="Arai W."/>
            <person name="Tsubouchi T."/>
            <person name="Morono Y."/>
            <person name="Uchiyama I."/>
            <person name="Ito T."/>
            <person name="Fujiyama A."/>
            <person name="Inagaki F."/>
            <person name="Takami H."/>
        </authorList>
    </citation>
    <scope>NUCLEOTIDE SEQUENCE</scope>
    <source>
        <strain evidence="1">Expedition CK06-06</strain>
    </source>
</reference>
<sequence length="59" mass="6928">MGTTILFKAIERIRTKGGKRVFFKWADEGPASSFYSRHGFKITRKYAIMRRRIEGDFVV</sequence>
<proteinExistence type="predicted"/>
<dbReference type="SUPFAM" id="SSF55729">
    <property type="entry name" value="Acyl-CoA N-acyltransferases (Nat)"/>
    <property type="match status" value="1"/>
</dbReference>
<dbReference type="EMBL" id="BARV01017011">
    <property type="protein sequence ID" value="GAI32223.1"/>
    <property type="molecule type" value="Genomic_DNA"/>
</dbReference>
<accession>X1MLN8</accession>
<dbReference type="AlphaFoldDB" id="X1MLN8"/>
<protein>
    <recommendedName>
        <fullName evidence="2">N-acetyltransferase domain-containing protein</fullName>
    </recommendedName>
</protein>
<name>X1MLN8_9ZZZZ</name>
<dbReference type="Gene3D" id="3.40.630.30">
    <property type="match status" value="1"/>
</dbReference>
<gene>
    <name evidence="1" type="ORF">S06H3_29066</name>
</gene>
<evidence type="ECO:0000313" key="1">
    <source>
        <dbReference type="EMBL" id="GAI32223.1"/>
    </source>
</evidence>
<comment type="caution">
    <text evidence="1">The sequence shown here is derived from an EMBL/GenBank/DDBJ whole genome shotgun (WGS) entry which is preliminary data.</text>
</comment>
<organism evidence="1">
    <name type="scientific">marine sediment metagenome</name>
    <dbReference type="NCBI Taxonomy" id="412755"/>
    <lineage>
        <taxon>unclassified sequences</taxon>
        <taxon>metagenomes</taxon>
        <taxon>ecological metagenomes</taxon>
    </lineage>
</organism>
<dbReference type="InterPro" id="IPR016181">
    <property type="entry name" value="Acyl_CoA_acyltransferase"/>
</dbReference>